<feature type="transmembrane region" description="Helical" evidence="6">
    <location>
        <begin position="379"/>
        <end position="397"/>
    </location>
</feature>
<keyword evidence="5 6" id="KW-0472">Membrane</keyword>
<feature type="transmembrane region" description="Helical" evidence="6">
    <location>
        <begin position="355"/>
        <end position="372"/>
    </location>
</feature>
<dbReference type="InterPro" id="IPR001898">
    <property type="entry name" value="SLC13A/DASS"/>
</dbReference>
<keyword evidence="2" id="KW-0813">Transport</keyword>
<evidence type="ECO:0000256" key="6">
    <source>
        <dbReference type="SAM" id="Phobius"/>
    </source>
</evidence>
<keyword evidence="3 6" id="KW-0812">Transmembrane</keyword>
<evidence type="ECO:0000256" key="1">
    <source>
        <dbReference type="ARBA" id="ARBA00004141"/>
    </source>
</evidence>
<keyword evidence="9" id="KW-1185">Reference proteome</keyword>
<keyword evidence="4 6" id="KW-1133">Transmembrane helix</keyword>
<organism evidence="8 9">
    <name type="scientific">Corallincola platygyrae</name>
    <dbReference type="NCBI Taxonomy" id="1193278"/>
    <lineage>
        <taxon>Bacteria</taxon>
        <taxon>Pseudomonadati</taxon>
        <taxon>Pseudomonadota</taxon>
        <taxon>Gammaproteobacteria</taxon>
        <taxon>Alteromonadales</taxon>
        <taxon>Psychromonadaceae</taxon>
        <taxon>Corallincola</taxon>
    </lineage>
</organism>
<feature type="transmembrane region" description="Helical" evidence="6">
    <location>
        <begin position="319"/>
        <end position="349"/>
    </location>
</feature>
<sequence length="460" mass="49713">MFHLLPERQPRSFRGWVMLANLLFLIGMLWFRPLEGDLNVGVALLVFIAVMWFSEAMHITLTALSIPILCVVLGVFDTKTALSQFSHPIIFLFLGGFALASALRCQGLDKALADAILKWSGGKAVYAVFLMLICVAVLSMWISNTATTAMMLPVMLGLLGQFDTGSEGESDDAGRRRQRFCLLALAYCASMGGMATVIGSPPNAIAAAQLGMSFLDWMLFASPLLAILLPTSLVLLWLIIRPTFPKAITTQVTRFEWTRSRILTASVFAVTVAGWLMSKLIAGWLQVSSVDTLIAMIALVSLGLLKLMDWKSFQSQTDWGVLLLFGGGLTLSAALQATGTSAFLAQWFASLFNEMPLLVMFIGLATFVVFLTEMASNTASAALLVPLFASLAAQLGLPEQSLVVMVGMACSCAFMLPVATPPNAIVFGSGKLEMKDFIRHGLALNILSSILLGTYAWLNL</sequence>
<evidence type="ECO:0000313" key="9">
    <source>
        <dbReference type="Proteomes" id="UP001597380"/>
    </source>
</evidence>
<evidence type="ECO:0000256" key="4">
    <source>
        <dbReference type="ARBA" id="ARBA00022989"/>
    </source>
</evidence>
<proteinExistence type="predicted"/>
<feature type="transmembrane region" description="Helical" evidence="6">
    <location>
        <begin position="88"/>
        <end position="104"/>
    </location>
</feature>
<feature type="transmembrane region" description="Helical" evidence="6">
    <location>
        <begin position="124"/>
        <end position="142"/>
    </location>
</feature>
<feature type="domain" description="Citrate transporter-like" evidence="7">
    <location>
        <begin position="50"/>
        <end position="397"/>
    </location>
</feature>
<dbReference type="RefSeq" id="WP_345338749.1">
    <property type="nucleotide sequence ID" value="NZ_BAABLI010000007.1"/>
</dbReference>
<feature type="transmembrane region" description="Helical" evidence="6">
    <location>
        <begin position="403"/>
        <end position="425"/>
    </location>
</feature>
<gene>
    <name evidence="8" type="ORF">ACFSJ3_01175</name>
</gene>
<feature type="transmembrane region" description="Helical" evidence="6">
    <location>
        <begin position="261"/>
        <end position="278"/>
    </location>
</feature>
<reference evidence="9" key="1">
    <citation type="journal article" date="2019" name="Int. J. Syst. Evol. Microbiol.">
        <title>The Global Catalogue of Microorganisms (GCM) 10K type strain sequencing project: providing services to taxonomists for standard genome sequencing and annotation.</title>
        <authorList>
            <consortium name="The Broad Institute Genomics Platform"/>
            <consortium name="The Broad Institute Genome Sequencing Center for Infectious Disease"/>
            <person name="Wu L."/>
            <person name="Ma J."/>
        </authorList>
    </citation>
    <scope>NUCLEOTIDE SEQUENCE [LARGE SCALE GENOMIC DNA]</scope>
    <source>
        <strain evidence="9">CGMCC 1.10992</strain>
    </source>
</reference>
<feature type="transmembrane region" description="Helical" evidence="6">
    <location>
        <begin position="43"/>
        <end position="76"/>
    </location>
</feature>
<name>A0ABW4XGE8_9GAMM</name>
<dbReference type="Proteomes" id="UP001597380">
    <property type="component" value="Unassembled WGS sequence"/>
</dbReference>
<evidence type="ECO:0000259" key="7">
    <source>
        <dbReference type="Pfam" id="PF03600"/>
    </source>
</evidence>
<accession>A0ABW4XGE8</accession>
<feature type="transmembrane region" description="Helical" evidence="6">
    <location>
        <begin position="284"/>
        <end position="307"/>
    </location>
</feature>
<comment type="caution">
    <text evidence="8">The sequence shown here is derived from an EMBL/GenBank/DDBJ whole genome shotgun (WGS) entry which is preliminary data.</text>
</comment>
<dbReference type="PANTHER" id="PTHR10283">
    <property type="entry name" value="SOLUTE CARRIER FAMILY 13 MEMBER"/>
    <property type="match status" value="1"/>
</dbReference>
<evidence type="ECO:0000256" key="3">
    <source>
        <dbReference type="ARBA" id="ARBA00022692"/>
    </source>
</evidence>
<dbReference type="EMBL" id="JBHUHT010000004">
    <property type="protein sequence ID" value="MFD2094582.1"/>
    <property type="molecule type" value="Genomic_DNA"/>
</dbReference>
<comment type="subcellular location">
    <subcellularLocation>
        <location evidence="1">Membrane</location>
        <topology evidence="1">Multi-pass membrane protein</topology>
    </subcellularLocation>
</comment>
<dbReference type="PANTHER" id="PTHR10283:SF82">
    <property type="entry name" value="SOLUTE CARRIER FAMILY 13 MEMBER 2"/>
    <property type="match status" value="1"/>
</dbReference>
<evidence type="ECO:0000313" key="8">
    <source>
        <dbReference type="EMBL" id="MFD2094582.1"/>
    </source>
</evidence>
<dbReference type="PROSITE" id="PS01271">
    <property type="entry name" value="NA_SULFATE"/>
    <property type="match status" value="1"/>
</dbReference>
<evidence type="ECO:0000256" key="5">
    <source>
        <dbReference type="ARBA" id="ARBA00023136"/>
    </source>
</evidence>
<dbReference type="NCBIfam" id="TIGR00785">
    <property type="entry name" value="dass"/>
    <property type="match status" value="1"/>
</dbReference>
<protein>
    <submittedName>
        <fullName evidence="8">SLC13 family permease</fullName>
    </submittedName>
</protein>
<feature type="transmembrane region" description="Helical" evidence="6">
    <location>
        <begin position="437"/>
        <end position="458"/>
    </location>
</feature>
<feature type="transmembrane region" description="Helical" evidence="6">
    <location>
        <begin position="12"/>
        <end position="31"/>
    </location>
</feature>
<evidence type="ECO:0000256" key="2">
    <source>
        <dbReference type="ARBA" id="ARBA00022448"/>
    </source>
</evidence>
<dbReference type="InterPro" id="IPR004680">
    <property type="entry name" value="Cit_transptr-like_dom"/>
</dbReference>
<dbReference type="CDD" id="cd01115">
    <property type="entry name" value="SLC13_permease"/>
    <property type="match status" value="1"/>
</dbReference>
<dbReference type="Pfam" id="PF03600">
    <property type="entry name" value="CitMHS"/>
    <property type="match status" value="1"/>
</dbReference>
<dbReference type="InterPro" id="IPR031312">
    <property type="entry name" value="Na/sul_symport_CS"/>
</dbReference>
<feature type="transmembrane region" description="Helical" evidence="6">
    <location>
        <begin position="218"/>
        <end position="240"/>
    </location>
</feature>
<feature type="transmembrane region" description="Helical" evidence="6">
    <location>
        <begin position="180"/>
        <end position="198"/>
    </location>
</feature>